<dbReference type="InterPro" id="IPR010317">
    <property type="entry name" value="WxLIP_PGBD"/>
</dbReference>
<feature type="domain" description="WxL Interacting Protein peptidoglycan binding" evidence="3">
    <location>
        <begin position="29"/>
        <end position="152"/>
    </location>
</feature>
<evidence type="ECO:0000256" key="1">
    <source>
        <dbReference type="SAM" id="Phobius"/>
    </source>
</evidence>
<dbReference type="Pfam" id="PF11797">
    <property type="entry name" value="WxLIP_HBD"/>
    <property type="match status" value="1"/>
</dbReference>
<dbReference type="Pfam" id="PF06030">
    <property type="entry name" value="WxLIP_PGBD"/>
    <property type="match status" value="1"/>
</dbReference>
<sequence length="422" mass="46829" precursor="true">MTKWAKWAFAAAVAAPLFVTTSAFAADDYSVQPVQPDNQRTESADAGYIDVKATPGSHQTLQFKLRNTSQKNITVRMVAGTAGTTDNGAVDYTTTDWSAQRFVGMTNQMQRYLKPDQTEWQLKAGQTVVATATLQVPAQAFTGRMAGGVSFIEDNQNRSKQTGDGLKVNATFKYSVAVLLSNNQEIPEGMLTLGGVKATQVNKHTVFAVNVKNQTPSFINALEMKTTVTGPDGLKFTRTQANMQMAPNTQFNWGIYTNGARLRTGDYRVETDTYWSKDGKRQYSFSGDKYTYHNHSVKTVHVTAEQADKLNKSDYDLQMKSKMPVAYKVFIRILIVIAAAILWFVLLKKRQVTIQVIDMTTNTVMFKERARAGRMSKIALTLPQAVRVIPNTAVTVIDETHLEVAAKQTYIEIEVTTLTQEG</sequence>
<protein>
    <submittedName>
        <fullName evidence="5">Uncharacterized protein</fullName>
    </submittedName>
</protein>
<keyword evidence="1" id="KW-1133">Transmembrane helix</keyword>
<dbReference type="eggNOG" id="COG4072">
    <property type="taxonomic scope" value="Bacteria"/>
</dbReference>
<evidence type="ECO:0000313" key="6">
    <source>
        <dbReference type="Proteomes" id="UP000032287"/>
    </source>
</evidence>
<proteinExistence type="predicted"/>
<dbReference type="AlphaFoldDB" id="A0A0D1LLA9"/>
<keyword evidence="2" id="KW-0732">Signal</keyword>
<feature type="domain" description="WxL Interacting Protein host binding" evidence="4">
    <location>
        <begin position="165"/>
        <end position="312"/>
    </location>
</feature>
<keyword evidence="1" id="KW-0472">Membrane</keyword>
<dbReference type="EMBL" id="JWHU01000012">
    <property type="protein sequence ID" value="KIU21105.1"/>
    <property type="molecule type" value="Genomic_DNA"/>
</dbReference>
<name>A0A0D1LLA9_9LACO</name>
<evidence type="ECO:0000259" key="3">
    <source>
        <dbReference type="Pfam" id="PF06030"/>
    </source>
</evidence>
<evidence type="ECO:0000256" key="2">
    <source>
        <dbReference type="SAM" id="SignalP"/>
    </source>
</evidence>
<accession>A0A0D1LLA9</accession>
<reference evidence="5 6" key="1">
    <citation type="journal article" date="2015" name="Microbiology (Mosc.)">
        <title>Genomics of the Weissella cibaria species with an examination of its metabolic traits.</title>
        <authorList>
            <person name="Lynch K.M."/>
            <person name="Lucid A."/>
            <person name="Arendt E.K."/>
            <person name="Sleator R.D."/>
            <person name="Lucey B."/>
            <person name="Coffey A."/>
        </authorList>
    </citation>
    <scope>NUCLEOTIDE SEQUENCE [LARGE SCALE GENOMIC DNA]</scope>
    <source>
        <strain evidence="5 6">MG1</strain>
    </source>
</reference>
<evidence type="ECO:0000313" key="5">
    <source>
        <dbReference type="EMBL" id="KIU21105.1"/>
    </source>
</evidence>
<organism evidence="5 6">
    <name type="scientific">Weissella cibaria</name>
    <dbReference type="NCBI Taxonomy" id="137591"/>
    <lineage>
        <taxon>Bacteria</taxon>
        <taxon>Bacillati</taxon>
        <taxon>Bacillota</taxon>
        <taxon>Bacilli</taxon>
        <taxon>Lactobacillales</taxon>
        <taxon>Lactobacillaceae</taxon>
        <taxon>Weissella</taxon>
    </lineage>
</organism>
<dbReference type="STRING" id="137591.AO080_04790"/>
<keyword evidence="6" id="KW-1185">Reference proteome</keyword>
<feature type="transmembrane region" description="Helical" evidence="1">
    <location>
        <begin position="329"/>
        <end position="347"/>
    </location>
</feature>
<keyword evidence="1" id="KW-0812">Transmembrane</keyword>
<dbReference type="InterPro" id="IPR021759">
    <property type="entry name" value="WxLIP_HBD"/>
</dbReference>
<dbReference type="RefSeq" id="WP_043711077.1">
    <property type="nucleotide sequence ID" value="NZ_JALOCT010000004.1"/>
</dbReference>
<evidence type="ECO:0000259" key="4">
    <source>
        <dbReference type="Pfam" id="PF11797"/>
    </source>
</evidence>
<feature type="signal peptide" evidence="2">
    <location>
        <begin position="1"/>
        <end position="25"/>
    </location>
</feature>
<gene>
    <name evidence="5" type="ORF">QX99_00863</name>
</gene>
<dbReference type="PATRIC" id="fig|137591.25.peg.834"/>
<dbReference type="Proteomes" id="UP000032287">
    <property type="component" value="Unassembled WGS sequence"/>
</dbReference>
<feature type="chain" id="PRO_5002232747" evidence="2">
    <location>
        <begin position="26"/>
        <end position="422"/>
    </location>
</feature>
<comment type="caution">
    <text evidence="5">The sequence shown here is derived from an EMBL/GenBank/DDBJ whole genome shotgun (WGS) entry which is preliminary data.</text>
</comment>